<proteinExistence type="predicted"/>
<evidence type="ECO:0000313" key="2">
    <source>
        <dbReference type="Proteomes" id="UP000746690"/>
    </source>
</evidence>
<accession>A0ABX1RX83</accession>
<keyword evidence="2" id="KW-1185">Reference proteome</keyword>
<dbReference type="RefSeq" id="WP_169671863.1">
    <property type="nucleotide sequence ID" value="NZ_JABBHF010000004.1"/>
</dbReference>
<name>A0ABX1RX83_9FLAO</name>
<organism evidence="1 2">
    <name type="scientific">Flavivirga algicola</name>
    <dbReference type="NCBI Taxonomy" id="2729136"/>
    <lineage>
        <taxon>Bacteria</taxon>
        <taxon>Pseudomonadati</taxon>
        <taxon>Bacteroidota</taxon>
        <taxon>Flavobacteriia</taxon>
        <taxon>Flavobacteriales</taxon>
        <taxon>Flavobacteriaceae</taxon>
        <taxon>Flavivirga</taxon>
    </lineage>
</organism>
<evidence type="ECO:0000313" key="1">
    <source>
        <dbReference type="EMBL" id="NMH87388.1"/>
    </source>
</evidence>
<sequence length="139" mass="16066">MNLKNIIDNSGDSVLEEYFYSKGILTIALDVTELEKKIKIEIKTGDISFSNYYLEKKEELYRTCRIEIQELSSVLLVENSFYVPSKTFGKLMTESRLDYNLAYGKKNSDIKYIFSLVGYDRLVSCLLPDLNCITIEIET</sequence>
<protein>
    <submittedName>
        <fullName evidence="1">Uncharacterized protein</fullName>
    </submittedName>
</protein>
<reference evidence="1 2" key="1">
    <citation type="submission" date="2020-04" db="EMBL/GenBank/DDBJ databases">
        <title>A Flavivirga sp. nov.</title>
        <authorList>
            <person name="Sun X."/>
        </authorList>
    </citation>
    <scope>NUCLEOTIDE SEQUENCE [LARGE SCALE GENOMIC DNA]</scope>
    <source>
        <strain evidence="1 2">Y03</strain>
    </source>
</reference>
<dbReference type="Proteomes" id="UP000746690">
    <property type="component" value="Unassembled WGS sequence"/>
</dbReference>
<comment type="caution">
    <text evidence="1">The sequence shown here is derived from an EMBL/GenBank/DDBJ whole genome shotgun (WGS) entry which is preliminary data.</text>
</comment>
<gene>
    <name evidence="1" type="ORF">HHX25_07725</name>
</gene>
<dbReference type="EMBL" id="JABBHF010000004">
    <property type="protein sequence ID" value="NMH87388.1"/>
    <property type="molecule type" value="Genomic_DNA"/>
</dbReference>